<gene>
    <name evidence="1" type="ORF">AGERDE_LOCUS13135</name>
</gene>
<reference evidence="1" key="1">
    <citation type="submission" date="2021-06" db="EMBL/GenBank/DDBJ databases">
        <authorList>
            <person name="Kallberg Y."/>
            <person name="Tangrot J."/>
            <person name="Rosling A."/>
        </authorList>
    </citation>
    <scope>NUCLEOTIDE SEQUENCE</scope>
    <source>
        <strain evidence="1">MT106</strain>
    </source>
</reference>
<dbReference type="AlphaFoldDB" id="A0A9N9ETV0"/>
<evidence type="ECO:0000313" key="2">
    <source>
        <dbReference type="Proteomes" id="UP000789831"/>
    </source>
</evidence>
<name>A0A9N9ETV0_9GLOM</name>
<evidence type="ECO:0000313" key="1">
    <source>
        <dbReference type="EMBL" id="CAG8691921.1"/>
    </source>
</evidence>
<feature type="non-terminal residue" evidence="1">
    <location>
        <position position="45"/>
    </location>
</feature>
<feature type="non-terminal residue" evidence="1">
    <location>
        <position position="1"/>
    </location>
</feature>
<keyword evidence="2" id="KW-1185">Reference proteome</keyword>
<dbReference type="Proteomes" id="UP000789831">
    <property type="component" value="Unassembled WGS sequence"/>
</dbReference>
<comment type="caution">
    <text evidence="1">The sequence shown here is derived from an EMBL/GenBank/DDBJ whole genome shotgun (WGS) entry which is preliminary data.</text>
</comment>
<organism evidence="1 2">
    <name type="scientific">Ambispora gerdemannii</name>
    <dbReference type="NCBI Taxonomy" id="144530"/>
    <lineage>
        <taxon>Eukaryota</taxon>
        <taxon>Fungi</taxon>
        <taxon>Fungi incertae sedis</taxon>
        <taxon>Mucoromycota</taxon>
        <taxon>Glomeromycotina</taxon>
        <taxon>Glomeromycetes</taxon>
        <taxon>Archaeosporales</taxon>
        <taxon>Ambisporaceae</taxon>
        <taxon>Ambispora</taxon>
    </lineage>
</organism>
<protein>
    <submittedName>
        <fullName evidence="1">2919_t:CDS:1</fullName>
    </submittedName>
</protein>
<dbReference type="OrthoDB" id="2445921at2759"/>
<accession>A0A9N9ETV0</accession>
<proteinExistence type="predicted"/>
<dbReference type="EMBL" id="CAJVPL010014800">
    <property type="protein sequence ID" value="CAG8691921.1"/>
    <property type="molecule type" value="Genomic_DNA"/>
</dbReference>
<sequence length="45" mass="5374">LEKYQLVILLSDDTNQPFIHEKDGKEHFIKYLKRLEIVDTETPES</sequence>